<evidence type="ECO:0000313" key="2">
    <source>
        <dbReference type="Proteomes" id="UP000244005"/>
    </source>
</evidence>
<dbReference type="EMBL" id="KZ772705">
    <property type="protein sequence ID" value="PTQ41710.1"/>
    <property type="molecule type" value="Genomic_DNA"/>
</dbReference>
<name>A0A2R6X6I0_MARPO</name>
<proteinExistence type="predicted"/>
<protein>
    <submittedName>
        <fullName evidence="1">Uncharacterized protein</fullName>
    </submittedName>
</protein>
<sequence>MSLNIQVIEICGTFPSDAQERDARILPVHCRPARAGCHAGFRGLVDTNFRRRCLASAAQTGGKCIAGGNYGYCLLVTAAPRASRRRRCRMPLRTDFPSGNACRVADRCNRQNEGRTCERRRD</sequence>
<dbReference type="Proteomes" id="UP000244005">
    <property type="component" value="Unassembled WGS sequence"/>
</dbReference>
<dbReference type="AlphaFoldDB" id="A0A2R6X6I0"/>
<organism evidence="1 2">
    <name type="scientific">Marchantia polymorpha</name>
    <name type="common">Common liverwort</name>
    <name type="synonym">Marchantia aquatica</name>
    <dbReference type="NCBI Taxonomy" id="3197"/>
    <lineage>
        <taxon>Eukaryota</taxon>
        <taxon>Viridiplantae</taxon>
        <taxon>Streptophyta</taxon>
        <taxon>Embryophyta</taxon>
        <taxon>Marchantiophyta</taxon>
        <taxon>Marchantiopsida</taxon>
        <taxon>Marchantiidae</taxon>
        <taxon>Marchantiales</taxon>
        <taxon>Marchantiaceae</taxon>
        <taxon>Marchantia</taxon>
    </lineage>
</organism>
<gene>
    <name evidence="1" type="ORF">MARPO_0033s0106</name>
</gene>
<reference evidence="2" key="1">
    <citation type="journal article" date="2017" name="Cell">
        <title>Insights into land plant evolution garnered from the Marchantia polymorpha genome.</title>
        <authorList>
            <person name="Bowman J.L."/>
            <person name="Kohchi T."/>
            <person name="Yamato K.T."/>
            <person name="Jenkins J."/>
            <person name="Shu S."/>
            <person name="Ishizaki K."/>
            <person name="Yamaoka S."/>
            <person name="Nishihama R."/>
            <person name="Nakamura Y."/>
            <person name="Berger F."/>
            <person name="Adam C."/>
            <person name="Aki S.S."/>
            <person name="Althoff F."/>
            <person name="Araki T."/>
            <person name="Arteaga-Vazquez M.A."/>
            <person name="Balasubrmanian S."/>
            <person name="Barry K."/>
            <person name="Bauer D."/>
            <person name="Boehm C.R."/>
            <person name="Briginshaw L."/>
            <person name="Caballero-Perez J."/>
            <person name="Catarino B."/>
            <person name="Chen F."/>
            <person name="Chiyoda S."/>
            <person name="Chovatia M."/>
            <person name="Davies K.M."/>
            <person name="Delmans M."/>
            <person name="Demura T."/>
            <person name="Dierschke T."/>
            <person name="Dolan L."/>
            <person name="Dorantes-Acosta A.E."/>
            <person name="Eklund D.M."/>
            <person name="Florent S.N."/>
            <person name="Flores-Sandoval E."/>
            <person name="Fujiyama A."/>
            <person name="Fukuzawa H."/>
            <person name="Galik B."/>
            <person name="Grimanelli D."/>
            <person name="Grimwood J."/>
            <person name="Grossniklaus U."/>
            <person name="Hamada T."/>
            <person name="Haseloff J."/>
            <person name="Hetherington A.J."/>
            <person name="Higo A."/>
            <person name="Hirakawa Y."/>
            <person name="Hundley H.N."/>
            <person name="Ikeda Y."/>
            <person name="Inoue K."/>
            <person name="Inoue S.I."/>
            <person name="Ishida S."/>
            <person name="Jia Q."/>
            <person name="Kakita M."/>
            <person name="Kanazawa T."/>
            <person name="Kawai Y."/>
            <person name="Kawashima T."/>
            <person name="Kennedy M."/>
            <person name="Kinose K."/>
            <person name="Kinoshita T."/>
            <person name="Kohara Y."/>
            <person name="Koide E."/>
            <person name="Komatsu K."/>
            <person name="Kopischke S."/>
            <person name="Kubo M."/>
            <person name="Kyozuka J."/>
            <person name="Lagercrantz U."/>
            <person name="Lin S.S."/>
            <person name="Lindquist E."/>
            <person name="Lipzen A.M."/>
            <person name="Lu C.W."/>
            <person name="De Luna E."/>
            <person name="Martienssen R.A."/>
            <person name="Minamino N."/>
            <person name="Mizutani M."/>
            <person name="Mizutani M."/>
            <person name="Mochizuki N."/>
            <person name="Monte I."/>
            <person name="Mosher R."/>
            <person name="Nagasaki H."/>
            <person name="Nakagami H."/>
            <person name="Naramoto S."/>
            <person name="Nishitani K."/>
            <person name="Ohtani M."/>
            <person name="Okamoto T."/>
            <person name="Okumura M."/>
            <person name="Phillips J."/>
            <person name="Pollak B."/>
            <person name="Reinders A."/>
            <person name="Rovekamp M."/>
            <person name="Sano R."/>
            <person name="Sawa S."/>
            <person name="Schmid M.W."/>
            <person name="Shirakawa M."/>
            <person name="Solano R."/>
            <person name="Spunde A."/>
            <person name="Suetsugu N."/>
            <person name="Sugano S."/>
            <person name="Sugiyama A."/>
            <person name="Sun R."/>
            <person name="Suzuki Y."/>
            <person name="Takenaka M."/>
            <person name="Takezawa D."/>
            <person name="Tomogane H."/>
            <person name="Tsuzuki M."/>
            <person name="Ueda T."/>
            <person name="Umeda M."/>
            <person name="Ward J.M."/>
            <person name="Watanabe Y."/>
            <person name="Yazaki K."/>
            <person name="Yokoyama R."/>
            <person name="Yoshitake Y."/>
            <person name="Yotsui I."/>
            <person name="Zachgo S."/>
            <person name="Schmutz J."/>
        </authorList>
    </citation>
    <scope>NUCLEOTIDE SEQUENCE [LARGE SCALE GENOMIC DNA]</scope>
    <source>
        <strain evidence="2">Tak-1</strain>
    </source>
</reference>
<accession>A0A2R6X6I0</accession>
<evidence type="ECO:0000313" key="1">
    <source>
        <dbReference type="EMBL" id="PTQ41710.1"/>
    </source>
</evidence>
<keyword evidence="2" id="KW-1185">Reference proteome</keyword>